<name>A0ABS2UUY4_9ACTN</name>
<protein>
    <recommendedName>
        <fullName evidence="3">Phage tail protein</fullName>
    </recommendedName>
</protein>
<sequence>MNETTMVRLDDLSGPLRVLRLLAVDFGHLPAPELQVSSIDPDGLRLSFHDDLSAFEQWRAALGIPDAAVSYGEQSAGRTRVLKATVDYAGATVALIGFSGIPAAAMAGGAR</sequence>
<evidence type="ECO:0000313" key="1">
    <source>
        <dbReference type="EMBL" id="MBM9621311.1"/>
    </source>
</evidence>
<comment type="caution">
    <text evidence="1">The sequence shown here is derived from an EMBL/GenBank/DDBJ whole genome shotgun (WGS) entry which is preliminary data.</text>
</comment>
<organism evidence="1 2">
    <name type="scientific">Streptomyces zhihengii</name>
    <dbReference type="NCBI Taxonomy" id="1818004"/>
    <lineage>
        <taxon>Bacteria</taxon>
        <taxon>Bacillati</taxon>
        <taxon>Actinomycetota</taxon>
        <taxon>Actinomycetes</taxon>
        <taxon>Kitasatosporales</taxon>
        <taxon>Streptomycetaceae</taxon>
        <taxon>Streptomyces</taxon>
    </lineage>
</organism>
<gene>
    <name evidence="1" type="ORF">JE024_21715</name>
</gene>
<keyword evidence="2" id="KW-1185">Reference proteome</keyword>
<reference evidence="1 2" key="1">
    <citation type="journal article" date="2016" name="Arch. Microbiol.">
        <title>Streptomyces zhihengii sp. nov., isolated from rhizospheric soil of Psammosilene tunicoides.</title>
        <authorList>
            <person name="Huang M.J."/>
            <person name="Fei J.J."/>
            <person name="Salam N."/>
            <person name="Kim C.J."/>
            <person name="Hozzein W.N."/>
            <person name="Xiao M."/>
            <person name="Huang H.Q."/>
            <person name="Li W.J."/>
        </authorList>
    </citation>
    <scope>NUCLEOTIDE SEQUENCE [LARGE SCALE GENOMIC DNA]</scope>
    <source>
        <strain evidence="1 2">YIM T102</strain>
    </source>
</reference>
<dbReference type="EMBL" id="JAFEJA010000001">
    <property type="protein sequence ID" value="MBM9621311.1"/>
    <property type="molecule type" value="Genomic_DNA"/>
</dbReference>
<accession>A0ABS2UUY4</accession>
<dbReference type="RefSeq" id="WP_205375189.1">
    <property type="nucleotide sequence ID" value="NZ_JAFEJA010000001.1"/>
</dbReference>
<evidence type="ECO:0008006" key="3">
    <source>
        <dbReference type="Google" id="ProtNLM"/>
    </source>
</evidence>
<proteinExistence type="predicted"/>
<evidence type="ECO:0000313" key="2">
    <source>
        <dbReference type="Proteomes" id="UP000664109"/>
    </source>
</evidence>
<dbReference type="Proteomes" id="UP000664109">
    <property type="component" value="Unassembled WGS sequence"/>
</dbReference>